<dbReference type="GO" id="GO:0000156">
    <property type="term" value="F:phosphorelay response regulator activity"/>
    <property type="evidence" value="ECO:0007669"/>
    <property type="project" value="TreeGrafter"/>
</dbReference>
<keyword evidence="2" id="KW-0597">Phosphoprotein</keyword>
<feature type="domain" description="Response regulatory" evidence="4">
    <location>
        <begin position="2"/>
        <end position="116"/>
    </location>
</feature>
<dbReference type="Proteomes" id="UP000240996">
    <property type="component" value="Unassembled WGS sequence"/>
</dbReference>
<dbReference type="Gene3D" id="1.10.10.10">
    <property type="entry name" value="Winged helix-like DNA-binding domain superfamily/Winged helix DNA-binding domain"/>
    <property type="match status" value="1"/>
</dbReference>
<feature type="domain" description="OmpR/PhoB-type" evidence="5">
    <location>
        <begin position="124"/>
        <end position="222"/>
    </location>
</feature>
<dbReference type="InterPro" id="IPR001789">
    <property type="entry name" value="Sig_transdc_resp-reg_receiver"/>
</dbReference>
<dbReference type="Pfam" id="PF00486">
    <property type="entry name" value="Trans_reg_C"/>
    <property type="match status" value="1"/>
</dbReference>
<keyword evidence="1 3" id="KW-0238">DNA-binding</keyword>
<dbReference type="CDD" id="cd00383">
    <property type="entry name" value="trans_reg_C"/>
    <property type="match status" value="1"/>
</dbReference>
<feature type="DNA-binding region" description="OmpR/PhoB-type" evidence="3">
    <location>
        <begin position="124"/>
        <end position="222"/>
    </location>
</feature>
<dbReference type="InterPro" id="IPR001867">
    <property type="entry name" value="OmpR/PhoB-type_DNA-bd"/>
</dbReference>
<dbReference type="PROSITE" id="PS50110">
    <property type="entry name" value="RESPONSE_REGULATORY"/>
    <property type="match status" value="1"/>
</dbReference>
<comment type="caution">
    <text evidence="6">The sequence shown here is derived from an EMBL/GenBank/DDBJ whole genome shotgun (WGS) entry which is preliminary data.</text>
</comment>
<evidence type="ECO:0000313" key="6">
    <source>
        <dbReference type="EMBL" id="PTM45532.1"/>
    </source>
</evidence>
<evidence type="ECO:0000259" key="5">
    <source>
        <dbReference type="PROSITE" id="PS51755"/>
    </source>
</evidence>
<organism evidence="6 7">
    <name type="scientific">Sphingomonas aerolata</name>
    <dbReference type="NCBI Taxonomy" id="185951"/>
    <lineage>
        <taxon>Bacteria</taxon>
        <taxon>Pseudomonadati</taxon>
        <taxon>Pseudomonadota</taxon>
        <taxon>Alphaproteobacteria</taxon>
        <taxon>Sphingomonadales</taxon>
        <taxon>Sphingomonadaceae</taxon>
        <taxon>Sphingomonas</taxon>
    </lineage>
</organism>
<name>A0A2T4YPU7_9SPHN</name>
<dbReference type="InterPro" id="IPR016032">
    <property type="entry name" value="Sig_transdc_resp-reg_C-effctor"/>
</dbReference>
<dbReference type="InterPro" id="IPR039420">
    <property type="entry name" value="WalR-like"/>
</dbReference>
<dbReference type="GO" id="GO:0000976">
    <property type="term" value="F:transcription cis-regulatory region binding"/>
    <property type="evidence" value="ECO:0007669"/>
    <property type="project" value="TreeGrafter"/>
</dbReference>
<dbReference type="GO" id="GO:0006355">
    <property type="term" value="P:regulation of DNA-templated transcription"/>
    <property type="evidence" value="ECO:0007669"/>
    <property type="project" value="InterPro"/>
</dbReference>
<dbReference type="EMBL" id="PZZN01000002">
    <property type="protein sequence ID" value="PTM45532.1"/>
    <property type="molecule type" value="Genomic_DNA"/>
</dbReference>
<dbReference type="SMART" id="SM00862">
    <property type="entry name" value="Trans_reg_C"/>
    <property type="match status" value="1"/>
</dbReference>
<dbReference type="InterPro" id="IPR036388">
    <property type="entry name" value="WH-like_DNA-bd_sf"/>
</dbReference>
<sequence length="225" mass="24495">MRILIVEDHADLVTMLIRLLGEAGYAADATATAADARLILSYTRYAAVILDLGLPDGDGLSVVRELRDRDDPTPVIALTARASVAHRVTGLEAGADDYLAKPFAPEELLARIQALLRRSGTIVDRTIECGNVRFDPATREVSVAGRPTVLSARELEVLAGLIRRASRVVTKQHLEQLLFGLADDLGSNAVEVYVHRLRRRLAESQATADIVTVRGVGYMMLERDA</sequence>
<dbReference type="GO" id="GO:0005829">
    <property type="term" value="C:cytosol"/>
    <property type="evidence" value="ECO:0007669"/>
    <property type="project" value="TreeGrafter"/>
</dbReference>
<reference evidence="6 7" key="1">
    <citation type="submission" date="2018-04" db="EMBL/GenBank/DDBJ databases">
        <title>Genomic Encyclopedia of Type Strains, Phase III (KMG-III): the genomes of soil and plant-associated and newly described type strains.</title>
        <authorList>
            <person name="Whitman W."/>
        </authorList>
    </citation>
    <scope>NUCLEOTIDE SEQUENCE [LARGE SCALE GENOMIC DNA]</scope>
    <source>
        <strain evidence="6 7">NW12</strain>
    </source>
</reference>
<dbReference type="Gene3D" id="6.10.250.690">
    <property type="match status" value="1"/>
</dbReference>
<dbReference type="PANTHER" id="PTHR48111:SF36">
    <property type="entry name" value="TRANSCRIPTIONAL REGULATORY PROTEIN CUTR"/>
    <property type="match status" value="1"/>
</dbReference>
<dbReference type="SUPFAM" id="SSF46894">
    <property type="entry name" value="C-terminal effector domain of the bipartite response regulators"/>
    <property type="match status" value="1"/>
</dbReference>
<evidence type="ECO:0000256" key="1">
    <source>
        <dbReference type="ARBA" id="ARBA00023125"/>
    </source>
</evidence>
<evidence type="ECO:0000259" key="4">
    <source>
        <dbReference type="PROSITE" id="PS50110"/>
    </source>
</evidence>
<evidence type="ECO:0000256" key="2">
    <source>
        <dbReference type="PROSITE-ProRule" id="PRU00169"/>
    </source>
</evidence>
<evidence type="ECO:0000313" key="7">
    <source>
        <dbReference type="Proteomes" id="UP000240996"/>
    </source>
</evidence>
<dbReference type="RefSeq" id="WP_107931777.1">
    <property type="nucleotide sequence ID" value="NZ_PZZN01000002.1"/>
</dbReference>
<dbReference type="PANTHER" id="PTHR48111">
    <property type="entry name" value="REGULATOR OF RPOS"/>
    <property type="match status" value="1"/>
</dbReference>
<evidence type="ECO:0000256" key="3">
    <source>
        <dbReference type="PROSITE-ProRule" id="PRU01091"/>
    </source>
</evidence>
<gene>
    <name evidence="6" type="ORF">C8J24_1756</name>
</gene>
<proteinExistence type="predicted"/>
<dbReference type="PROSITE" id="PS51755">
    <property type="entry name" value="OMPR_PHOB"/>
    <property type="match status" value="1"/>
</dbReference>
<dbReference type="SMART" id="SM00448">
    <property type="entry name" value="REC"/>
    <property type="match status" value="1"/>
</dbReference>
<feature type="modified residue" description="4-aspartylphosphate" evidence="2">
    <location>
        <position position="51"/>
    </location>
</feature>
<dbReference type="Gene3D" id="3.40.50.2300">
    <property type="match status" value="1"/>
</dbReference>
<dbReference type="AlphaFoldDB" id="A0A2T4YPU7"/>
<protein>
    <submittedName>
        <fullName evidence="6">Winged helix family two component transcriptional regulator</fullName>
    </submittedName>
</protein>
<keyword evidence="7" id="KW-1185">Reference proteome</keyword>
<accession>A0A2T4YPU7</accession>
<dbReference type="InterPro" id="IPR011006">
    <property type="entry name" value="CheY-like_superfamily"/>
</dbReference>
<dbReference type="GO" id="GO:0032993">
    <property type="term" value="C:protein-DNA complex"/>
    <property type="evidence" value="ECO:0007669"/>
    <property type="project" value="TreeGrafter"/>
</dbReference>
<dbReference type="SUPFAM" id="SSF52172">
    <property type="entry name" value="CheY-like"/>
    <property type="match status" value="1"/>
</dbReference>
<dbReference type="Pfam" id="PF00072">
    <property type="entry name" value="Response_reg"/>
    <property type="match status" value="1"/>
</dbReference>